<dbReference type="GO" id="GO:0005829">
    <property type="term" value="C:cytosol"/>
    <property type="evidence" value="ECO:0007669"/>
    <property type="project" value="TreeGrafter"/>
</dbReference>
<dbReference type="SUPFAM" id="SSF53328">
    <property type="entry name" value="Formyltransferase"/>
    <property type="match status" value="1"/>
</dbReference>
<dbReference type="UniPathway" id="UPA00074">
    <property type="reaction ID" value="UER00126"/>
</dbReference>
<dbReference type="KEGG" id="vbh:CMV30_10025"/>
<dbReference type="InterPro" id="IPR036477">
    <property type="entry name" value="Formyl_transf_N_sf"/>
</dbReference>
<dbReference type="InterPro" id="IPR002376">
    <property type="entry name" value="Formyl_transf_N"/>
</dbReference>
<feature type="active site" description="Proton donor" evidence="6">
    <location>
        <position position="111"/>
    </location>
</feature>
<dbReference type="Proteomes" id="UP000217265">
    <property type="component" value="Chromosome"/>
</dbReference>
<evidence type="ECO:0000313" key="8">
    <source>
        <dbReference type="EMBL" id="ATC64265.1"/>
    </source>
</evidence>
<dbReference type="NCBIfam" id="TIGR00639">
    <property type="entry name" value="PurN"/>
    <property type="match status" value="1"/>
</dbReference>
<reference evidence="8 9" key="1">
    <citation type="submission" date="2017-09" db="EMBL/GenBank/DDBJ databases">
        <title>Complete genome sequence of Verrucomicrobial strain HZ-65, isolated from freshwater.</title>
        <authorList>
            <person name="Choi A."/>
        </authorList>
    </citation>
    <scope>NUCLEOTIDE SEQUENCE [LARGE SCALE GENOMIC DNA]</scope>
    <source>
        <strain evidence="8 9">HZ-65</strain>
    </source>
</reference>
<sequence>MRVVILGSGRGSNAGAILKAQAENRLGRAKVVQIFADKPDAGILALGAQHGVASAFLDAAPFKTKLEGEGEARYIAAIEACAPDLVVLAGFMRVIKPGFLNAFAGKIINLHPSLLPSFPGLDGIGQAFRRGVKITGCTVHYVTAEVDGGPILDQAAVRIEKADTLESLAEKVHTAEHALLPAVIARLSEGNG</sequence>
<dbReference type="PANTHER" id="PTHR43369">
    <property type="entry name" value="PHOSPHORIBOSYLGLYCINAMIDE FORMYLTRANSFERASE"/>
    <property type="match status" value="1"/>
</dbReference>
<dbReference type="InterPro" id="IPR001555">
    <property type="entry name" value="GART_AS"/>
</dbReference>
<dbReference type="HAMAP" id="MF_01930">
    <property type="entry name" value="PurN"/>
    <property type="match status" value="1"/>
</dbReference>
<protein>
    <recommendedName>
        <fullName evidence="6">Phosphoribosylglycinamide formyltransferase</fullName>
        <ecNumber evidence="6">2.1.2.2</ecNumber>
    </recommendedName>
    <alternativeName>
        <fullName evidence="6">5'-phosphoribosylglycinamide transformylase</fullName>
    </alternativeName>
    <alternativeName>
        <fullName evidence="6">GAR transformylase</fullName>
        <shortName evidence="6">GART</shortName>
    </alternativeName>
</protein>
<dbReference type="RefSeq" id="WP_096055897.1">
    <property type="nucleotide sequence ID" value="NZ_CP023344.1"/>
</dbReference>
<dbReference type="EMBL" id="CP023344">
    <property type="protein sequence ID" value="ATC64265.1"/>
    <property type="molecule type" value="Genomic_DNA"/>
</dbReference>
<dbReference type="GO" id="GO:0004644">
    <property type="term" value="F:phosphoribosylglycinamide formyltransferase activity"/>
    <property type="evidence" value="ECO:0007669"/>
    <property type="project" value="UniProtKB-UniRule"/>
</dbReference>
<dbReference type="CDD" id="cd08645">
    <property type="entry name" value="FMT_core_GART"/>
    <property type="match status" value="1"/>
</dbReference>
<accession>A0A290Q6G1</accession>
<evidence type="ECO:0000259" key="7">
    <source>
        <dbReference type="Pfam" id="PF00551"/>
    </source>
</evidence>
<evidence type="ECO:0000256" key="1">
    <source>
        <dbReference type="ARBA" id="ARBA00005054"/>
    </source>
</evidence>
<evidence type="ECO:0000313" key="9">
    <source>
        <dbReference type="Proteomes" id="UP000217265"/>
    </source>
</evidence>
<dbReference type="PROSITE" id="PS00373">
    <property type="entry name" value="GART"/>
    <property type="match status" value="1"/>
</dbReference>
<feature type="domain" description="Formyl transferase N-terminal" evidence="7">
    <location>
        <begin position="1"/>
        <end position="184"/>
    </location>
</feature>
<dbReference type="Gene3D" id="3.40.50.170">
    <property type="entry name" value="Formyl transferase, N-terminal domain"/>
    <property type="match status" value="1"/>
</dbReference>
<dbReference type="AlphaFoldDB" id="A0A290Q6G1"/>
<dbReference type="OrthoDB" id="9806170at2"/>
<comment type="catalytic activity">
    <reaction evidence="5 6">
        <text>N(1)-(5-phospho-beta-D-ribosyl)glycinamide + (6R)-10-formyltetrahydrofolate = N(2)-formyl-N(1)-(5-phospho-beta-D-ribosyl)glycinamide + (6S)-5,6,7,8-tetrahydrofolate + H(+)</text>
        <dbReference type="Rhea" id="RHEA:15053"/>
        <dbReference type="ChEBI" id="CHEBI:15378"/>
        <dbReference type="ChEBI" id="CHEBI:57453"/>
        <dbReference type="ChEBI" id="CHEBI:143788"/>
        <dbReference type="ChEBI" id="CHEBI:147286"/>
        <dbReference type="ChEBI" id="CHEBI:195366"/>
        <dbReference type="EC" id="2.1.2.2"/>
    </reaction>
</comment>
<dbReference type="Pfam" id="PF00551">
    <property type="entry name" value="Formyl_trans_N"/>
    <property type="match status" value="1"/>
</dbReference>
<dbReference type="InterPro" id="IPR004607">
    <property type="entry name" value="GART"/>
</dbReference>
<evidence type="ECO:0000256" key="2">
    <source>
        <dbReference type="ARBA" id="ARBA00022679"/>
    </source>
</evidence>
<evidence type="ECO:0000256" key="5">
    <source>
        <dbReference type="ARBA" id="ARBA00047664"/>
    </source>
</evidence>
<comment type="pathway">
    <text evidence="1 6">Purine metabolism; IMP biosynthesis via de novo pathway; N(2)-formyl-N(1)-(5-phospho-D-ribosyl)glycinamide from N(1)-(5-phospho-D-ribosyl)glycinamide (10-formyl THF route): step 1/1.</text>
</comment>
<feature type="binding site" evidence="6">
    <location>
        <position position="65"/>
    </location>
    <ligand>
        <name>(6R)-10-formyltetrahydrofolate</name>
        <dbReference type="ChEBI" id="CHEBI:195366"/>
    </ligand>
</feature>
<evidence type="ECO:0000256" key="6">
    <source>
        <dbReference type="HAMAP-Rule" id="MF_01930"/>
    </source>
</evidence>
<comment type="function">
    <text evidence="6">Catalyzes the transfer of a formyl group from 10-formyltetrahydrofolate to 5-phospho-ribosyl-glycinamide (GAR), producing 5-phospho-ribosyl-N-formylglycinamide (FGAR) and tetrahydrofolate.</text>
</comment>
<feature type="site" description="Raises pKa of active site His" evidence="6">
    <location>
        <position position="147"/>
    </location>
</feature>
<dbReference type="EC" id="2.1.2.2" evidence="6"/>
<comment type="similarity">
    <text evidence="4 6">Belongs to the GART family.</text>
</comment>
<evidence type="ECO:0000256" key="4">
    <source>
        <dbReference type="ARBA" id="ARBA00038440"/>
    </source>
</evidence>
<organism evidence="8 9">
    <name type="scientific">Nibricoccus aquaticus</name>
    <dbReference type="NCBI Taxonomy" id="2576891"/>
    <lineage>
        <taxon>Bacteria</taxon>
        <taxon>Pseudomonadati</taxon>
        <taxon>Verrucomicrobiota</taxon>
        <taxon>Opitutia</taxon>
        <taxon>Opitutales</taxon>
        <taxon>Opitutaceae</taxon>
        <taxon>Nibricoccus</taxon>
    </lineage>
</organism>
<dbReference type="PANTHER" id="PTHR43369:SF2">
    <property type="entry name" value="PHOSPHORIBOSYLGLYCINAMIDE FORMYLTRANSFERASE"/>
    <property type="match status" value="1"/>
</dbReference>
<keyword evidence="9" id="KW-1185">Reference proteome</keyword>
<comment type="caution">
    <text evidence="6">Lacks conserved residue(s) required for the propagation of feature annotation.</text>
</comment>
<keyword evidence="2 6" id="KW-0808">Transferase</keyword>
<dbReference type="GO" id="GO:0006189">
    <property type="term" value="P:'de novo' IMP biosynthetic process"/>
    <property type="evidence" value="ECO:0007669"/>
    <property type="project" value="UniProtKB-UniRule"/>
</dbReference>
<gene>
    <name evidence="6" type="primary">purN</name>
    <name evidence="8" type="ORF">CMV30_10025</name>
</gene>
<name>A0A290Q6G1_9BACT</name>
<feature type="binding site" evidence="6">
    <location>
        <begin position="11"/>
        <end position="13"/>
    </location>
    <ligand>
        <name>N(1)-(5-phospho-beta-D-ribosyl)glycinamide</name>
        <dbReference type="ChEBI" id="CHEBI:143788"/>
    </ligand>
</feature>
<keyword evidence="3 6" id="KW-0658">Purine biosynthesis</keyword>
<feature type="binding site" evidence="6">
    <location>
        <position position="109"/>
    </location>
    <ligand>
        <name>(6R)-10-formyltetrahydrofolate</name>
        <dbReference type="ChEBI" id="CHEBI:195366"/>
    </ligand>
</feature>
<proteinExistence type="inferred from homology"/>
<evidence type="ECO:0000256" key="3">
    <source>
        <dbReference type="ARBA" id="ARBA00022755"/>
    </source>
</evidence>